<dbReference type="InterPro" id="IPR027417">
    <property type="entry name" value="P-loop_NTPase"/>
</dbReference>
<dbReference type="Pfam" id="PF13424">
    <property type="entry name" value="TPR_12"/>
    <property type="match status" value="2"/>
</dbReference>
<dbReference type="PANTHER" id="PTHR46082:SF6">
    <property type="entry name" value="AAA+ ATPASE DOMAIN-CONTAINING PROTEIN-RELATED"/>
    <property type="match status" value="1"/>
</dbReference>
<dbReference type="PRINTS" id="PR00381">
    <property type="entry name" value="KINESINLIGHT"/>
</dbReference>
<dbReference type="Gene3D" id="1.25.40.10">
    <property type="entry name" value="Tetratricopeptide repeat domain"/>
    <property type="match status" value="2"/>
</dbReference>
<feature type="repeat" description="TPR" evidence="1">
    <location>
        <begin position="564"/>
        <end position="597"/>
    </location>
</feature>
<reference evidence="2" key="2">
    <citation type="submission" date="2023-05" db="EMBL/GenBank/DDBJ databases">
        <authorList>
            <consortium name="Lawrence Berkeley National Laboratory"/>
            <person name="Steindorff A."/>
            <person name="Hensen N."/>
            <person name="Bonometti L."/>
            <person name="Westerberg I."/>
            <person name="Brannstrom I.O."/>
            <person name="Guillou S."/>
            <person name="Cros-Aarteil S."/>
            <person name="Calhoun S."/>
            <person name="Haridas S."/>
            <person name="Kuo A."/>
            <person name="Mondo S."/>
            <person name="Pangilinan J."/>
            <person name="Riley R."/>
            <person name="Labutti K."/>
            <person name="Andreopoulos B."/>
            <person name="Lipzen A."/>
            <person name="Chen C."/>
            <person name="Yanf M."/>
            <person name="Daum C."/>
            <person name="Ng V."/>
            <person name="Clum A."/>
            <person name="Ohm R."/>
            <person name="Martin F."/>
            <person name="Silar P."/>
            <person name="Natvig D."/>
            <person name="Lalanne C."/>
            <person name="Gautier V."/>
            <person name="Ament-Velasquez S.L."/>
            <person name="Kruys A."/>
            <person name="Hutchinson M.I."/>
            <person name="Powell A.J."/>
            <person name="Barry K."/>
            <person name="Miller A.N."/>
            <person name="Grigoriev I.V."/>
            <person name="Debuchy R."/>
            <person name="Gladieux P."/>
            <person name="Thoren M.H."/>
            <person name="Johannesson H."/>
        </authorList>
    </citation>
    <scope>NUCLEOTIDE SEQUENCE</scope>
    <source>
        <strain evidence="2">PSN293</strain>
    </source>
</reference>
<comment type="caution">
    <text evidence="2">The sequence shown here is derived from an EMBL/GenBank/DDBJ whole genome shotgun (WGS) entry which is preliminary data.</text>
</comment>
<dbReference type="Gene3D" id="3.40.50.300">
    <property type="entry name" value="P-loop containing nucleotide triphosphate hydrolases"/>
    <property type="match status" value="1"/>
</dbReference>
<proteinExistence type="predicted"/>
<feature type="non-terminal residue" evidence="2">
    <location>
        <position position="704"/>
    </location>
</feature>
<feature type="repeat" description="TPR" evidence="1">
    <location>
        <begin position="438"/>
        <end position="471"/>
    </location>
</feature>
<evidence type="ECO:0000313" key="3">
    <source>
        <dbReference type="Proteomes" id="UP001301769"/>
    </source>
</evidence>
<dbReference type="Pfam" id="PF13374">
    <property type="entry name" value="TPR_10"/>
    <property type="match status" value="2"/>
</dbReference>
<dbReference type="InterPro" id="IPR011990">
    <property type="entry name" value="TPR-like_helical_dom_sf"/>
</dbReference>
<dbReference type="InterPro" id="IPR053137">
    <property type="entry name" value="NLR-like"/>
</dbReference>
<evidence type="ECO:0000313" key="2">
    <source>
        <dbReference type="EMBL" id="KAK4213194.1"/>
    </source>
</evidence>
<dbReference type="SMART" id="SM00028">
    <property type="entry name" value="TPR"/>
    <property type="match status" value="6"/>
</dbReference>
<keyword evidence="1" id="KW-0802">TPR repeat</keyword>
<protein>
    <recommendedName>
        <fullName evidence="4">NB-ARC domain-containing protein</fullName>
    </recommendedName>
</protein>
<organism evidence="2 3">
    <name type="scientific">Rhypophila decipiens</name>
    <dbReference type="NCBI Taxonomy" id="261697"/>
    <lineage>
        <taxon>Eukaryota</taxon>
        <taxon>Fungi</taxon>
        <taxon>Dikarya</taxon>
        <taxon>Ascomycota</taxon>
        <taxon>Pezizomycotina</taxon>
        <taxon>Sordariomycetes</taxon>
        <taxon>Sordariomycetidae</taxon>
        <taxon>Sordariales</taxon>
        <taxon>Naviculisporaceae</taxon>
        <taxon>Rhypophila</taxon>
    </lineage>
</organism>
<dbReference type="Proteomes" id="UP001301769">
    <property type="component" value="Unassembled WGS sequence"/>
</dbReference>
<gene>
    <name evidence="2" type="ORF">QBC37DRAFT_464284</name>
</gene>
<evidence type="ECO:0000256" key="1">
    <source>
        <dbReference type="PROSITE-ProRule" id="PRU00339"/>
    </source>
</evidence>
<dbReference type="PROSITE" id="PS50005">
    <property type="entry name" value="TPR"/>
    <property type="match status" value="5"/>
</dbReference>
<dbReference type="EMBL" id="MU858113">
    <property type="protein sequence ID" value="KAK4213194.1"/>
    <property type="molecule type" value="Genomic_DNA"/>
</dbReference>
<reference evidence="2" key="1">
    <citation type="journal article" date="2023" name="Mol. Phylogenet. Evol.">
        <title>Genome-scale phylogeny and comparative genomics of the fungal order Sordariales.</title>
        <authorList>
            <person name="Hensen N."/>
            <person name="Bonometti L."/>
            <person name="Westerberg I."/>
            <person name="Brannstrom I.O."/>
            <person name="Guillou S."/>
            <person name="Cros-Aarteil S."/>
            <person name="Calhoun S."/>
            <person name="Haridas S."/>
            <person name="Kuo A."/>
            <person name="Mondo S."/>
            <person name="Pangilinan J."/>
            <person name="Riley R."/>
            <person name="LaButti K."/>
            <person name="Andreopoulos B."/>
            <person name="Lipzen A."/>
            <person name="Chen C."/>
            <person name="Yan M."/>
            <person name="Daum C."/>
            <person name="Ng V."/>
            <person name="Clum A."/>
            <person name="Steindorff A."/>
            <person name="Ohm R.A."/>
            <person name="Martin F."/>
            <person name="Silar P."/>
            <person name="Natvig D.O."/>
            <person name="Lalanne C."/>
            <person name="Gautier V."/>
            <person name="Ament-Velasquez S.L."/>
            <person name="Kruys A."/>
            <person name="Hutchinson M.I."/>
            <person name="Powell A.J."/>
            <person name="Barry K."/>
            <person name="Miller A.N."/>
            <person name="Grigoriev I.V."/>
            <person name="Debuchy R."/>
            <person name="Gladieux P."/>
            <person name="Hiltunen Thoren M."/>
            <person name="Johannesson H."/>
        </authorList>
    </citation>
    <scope>NUCLEOTIDE SEQUENCE</scope>
    <source>
        <strain evidence="2">PSN293</strain>
    </source>
</reference>
<feature type="repeat" description="TPR" evidence="1">
    <location>
        <begin position="606"/>
        <end position="639"/>
    </location>
</feature>
<sequence length="704" mass="79059">SSDYGPYRTSFSLQGVPVSNHFVARPSVTAELEECLLPRCRSREIQRRIFVLYGLGGIGKTQLAADFARRHQAVFSSVFWLDGRSEDRLRQSLASCAARIPEGQVSERRRNALLHSEEDLKTVAADVLDWLAQPDNSDWLLIFDNVDQDVDHGSETGAYDVRRYLPGDHGSVLITTRLSRLAQLGESTRLRGVDEQLANAIFQQWRGAEGALDEAGRELLGLLDGLPLALAQAASYIRETGLDNASYVRLYKQQWDDLMGLDGESGSPLVDYEQGSVATTWTVSFKAVEAQNKNAANLLRLWAFVDGRDLWHGLLQAAVEGREQWPEWLCDVAGNEVRYLDAVRLLLRYSMIESQEAVQGSHMMHPVVHRWASHIQDGAEKREVLRLAVMVVGLSVPSRTIKDYWVIQRRLLPHAERCSWWIAEIYKARRSFDDTGAIDAMHMLGLLYADQGRLTEAESMYQRALEGTEKALGRDHTSTLDTVNNLGLLYTDQGRLTEAESMYQRALEGKEKALGRDHTSTLDTVNNLGILYRDQGRLTEAESMYQRALEGTEKALGRDHTSTLGMVNNLGLLYTDQGRLTEAESMYQRALEGKEKALGRDHTSTLDTVNNLGILYRDQGRLTEAESMYQRALEGTEKALGRDHTSTLDTVNNLGLLYTDQGRLTEAESMYQRALSGFRVALGPSHWKTQRVMQNLDLLPHAKG</sequence>
<keyword evidence="3" id="KW-1185">Reference proteome</keyword>
<dbReference type="SUPFAM" id="SSF48452">
    <property type="entry name" value="TPR-like"/>
    <property type="match status" value="1"/>
</dbReference>
<dbReference type="PANTHER" id="PTHR46082">
    <property type="entry name" value="ATP/GTP-BINDING PROTEIN-RELATED"/>
    <property type="match status" value="1"/>
</dbReference>
<name>A0AAN6Y652_9PEZI</name>
<feature type="repeat" description="TPR" evidence="1">
    <location>
        <begin position="522"/>
        <end position="555"/>
    </location>
</feature>
<evidence type="ECO:0008006" key="4">
    <source>
        <dbReference type="Google" id="ProtNLM"/>
    </source>
</evidence>
<feature type="repeat" description="TPR" evidence="1">
    <location>
        <begin position="480"/>
        <end position="513"/>
    </location>
</feature>
<dbReference type="InterPro" id="IPR019734">
    <property type="entry name" value="TPR_rpt"/>
</dbReference>
<accession>A0AAN6Y652</accession>
<dbReference type="SUPFAM" id="SSF52540">
    <property type="entry name" value="P-loop containing nucleoside triphosphate hydrolases"/>
    <property type="match status" value="1"/>
</dbReference>
<dbReference type="AlphaFoldDB" id="A0AAN6Y652"/>
<feature type="non-terminal residue" evidence="2">
    <location>
        <position position="1"/>
    </location>
</feature>